<organism evidence="2 3">
    <name type="scientific">Stutzerimonas frequens</name>
    <dbReference type="NCBI Taxonomy" id="2968969"/>
    <lineage>
        <taxon>Bacteria</taxon>
        <taxon>Pseudomonadati</taxon>
        <taxon>Pseudomonadota</taxon>
        <taxon>Gammaproteobacteria</taxon>
        <taxon>Pseudomonadales</taxon>
        <taxon>Pseudomonadaceae</taxon>
        <taxon>Stutzerimonas</taxon>
    </lineage>
</organism>
<dbReference type="Proteomes" id="UP000595058">
    <property type="component" value="Chromosome"/>
</dbReference>
<evidence type="ECO:0000313" key="3">
    <source>
        <dbReference type="Proteomes" id="UP000595058"/>
    </source>
</evidence>
<dbReference type="RefSeq" id="WP_102840884.1">
    <property type="nucleotide sequence ID" value="NZ_CP065720.1"/>
</dbReference>
<keyword evidence="1" id="KW-0175">Coiled coil</keyword>
<accession>A0ABX6XQW2</accession>
<sequence>MLDSTLAQLENVINDLLQRNQSLSEHCVLLEQQLQQAREENDNLQLAALEQEDRQGATLARLQALVERAAGSSSAG</sequence>
<dbReference type="EMBL" id="CP065720">
    <property type="protein sequence ID" value="QPT16246.1"/>
    <property type="molecule type" value="Genomic_DNA"/>
</dbReference>
<name>A0ABX6XQW2_9GAMM</name>
<reference evidence="2 3" key="1">
    <citation type="submission" date="2020-12" db="EMBL/GenBank/DDBJ databases">
        <title>FDA dAtabase for Regulatory Grade micrObial Sequences (FDA-ARGOS): Supporting development and validation of Infectious Disease Dx tests.</title>
        <authorList>
            <person name="Sproer C."/>
            <person name="Gronow S."/>
            <person name="Severitt S."/>
            <person name="Schroder I."/>
            <person name="Tallon L."/>
            <person name="Sadzewicz L."/>
            <person name="Zhao X."/>
            <person name="Boylan J."/>
            <person name="Ott S."/>
            <person name="Bowen H."/>
            <person name="Vavikolanu K."/>
            <person name="Mehta A."/>
            <person name="Aluvathingal J."/>
            <person name="Nadendla S."/>
            <person name="Lowell S."/>
            <person name="Myers T."/>
            <person name="Yan Y."/>
            <person name="Sichtig H."/>
        </authorList>
    </citation>
    <scope>NUCLEOTIDE SEQUENCE [LARGE SCALE GENOMIC DNA]</scope>
    <source>
        <strain evidence="2 3">FDAARGOS_877</strain>
    </source>
</reference>
<evidence type="ECO:0008006" key="4">
    <source>
        <dbReference type="Google" id="ProtNLM"/>
    </source>
</evidence>
<protein>
    <recommendedName>
        <fullName evidence="4">DUF904 domain-containing protein</fullName>
    </recommendedName>
</protein>
<evidence type="ECO:0000313" key="2">
    <source>
        <dbReference type="EMBL" id="QPT16246.1"/>
    </source>
</evidence>
<evidence type="ECO:0000256" key="1">
    <source>
        <dbReference type="SAM" id="Coils"/>
    </source>
</evidence>
<keyword evidence="3" id="KW-1185">Reference proteome</keyword>
<dbReference type="GeneID" id="75214099"/>
<feature type="coiled-coil region" evidence="1">
    <location>
        <begin position="6"/>
        <end position="54"/>
    </location>
</feature>
<proteinExistence type="predicted"/>
<gene>
    <name evidence="2" type="ORF">I6G34_12330</name>
</gene>